<dbReference type="OrthoDB" id="6372059at2759"/>
<feature type="region of interest" description="Disordered" evidence="2">
    <location>
        <begin position="49"/>
        <end position="102"/>
    </location>
</feature>
<keyword evidence="4" id="KW-1185">Reference proteome</keyword>
<accession>A0A9P0GYN8</accession>
<dbReference type="Pfam" id="PF00379">
    <property type="entry name" value="Chitin_bind_4"/>
    <property type="match status" value="1"/>
</dbReference>
<keyword evidence="1" id="KW-0193">Cuticle</keyword>
<dbReference type="InterPro" id="IPR050468">
    <property type="entry name" value="Cuticle_Struct_Prot"/>
</dbReference>
<dbReference type="PROSITE" id="PS00233">
    <property type="entry name" value="CHIT_BIND_RR_1"/>
    <property type="match status" value="1"/>
</dbReference>
<dbReference type="InterPro" id="IPR031311">
    <property type="entry name" value="CHIT_BIND_RR_consensus"/>
</dbReference>
<sequence>MSPCSLFAPQMLEFQPEGCVNMGTRSAKFFLIFLIALCKGAPQQPYNPPVPIVAQSQDGPNPDGSYQSSYQTGDGISAQERGYLKNPGTEGESQVAEGGYSYTAPDGQVISVQYLADDGGFQPQGAHFPTPPPIPPEILKVLEIIRSQPQQDYDERGFPIGAPRQG</sequence>
<feature type="compositionally biased region" description="Polar residues" evidence="2">
    <location>
        <begin position="54"/>
        <end position="74"/>
    </location>
</feature>
<dbReference type="AlphaFoldDB" id="A0A9P0GYN8"/>
<protein>
    <submittedName>
        <fullName evidence="3">Uncharacterized protein</fullName>
    </submittedName>
</protein>
<gene>
    <name evidence="3" type="ORF">NEZAVI_LOCUS2151</name>
</gene>
<dbReference type="InterPro" id="IPR000618">
    <property type="entry name" value="Insect_cuticle"/>
</dbReference>
<dbReference type="EMBL" id="OV725077">
    <property type="protein sequence ID" value="CAH1391063.1"/>
    <property type="molecule type" value="Genomic_DNA"/>
</dbReference>
<evidence type="ECO:0000256" key="2">
    <source>
        <dbReference type="SAM" id="MobiDB-lite"/>
    </source>
</evidence>
<dbReference type="PANTHER" id="PTHR10380:SF241">
    <property type="entry name" value="CUTICULAR PROTEIN 47EG-RELATED"/>
    <property type="match status" value="1"/>
</dbReference>
<evidence type="ECO:0000313" key="3">
    <source>
        <dbReference type="EMBL" id="CAH1391063.1"/>
    </source>
</evidence>
<dbReference type="PRINTS" id="PR00947">
    <property type="entry name" value="CUTICLE"/>
</dbReference>
<dbReference type="Proteomes" id="UP001152798">
    <property type="component" value="Chromosome 1"/>
</dbReference>
<dbReference type="GO" id="GO:0008010">
    <property type="term" value="F:structural constituent of chitin-based larval cuticle"/>
    <property type="evidence" value="ECO:0007669"/>
    <property type="project" value="TreeGrafter"/>
</dbReference>
<proteinExistence type="predicted"/>
<name>A0A9P0GYN8_NEZVI</name>
<dbReference type="PANTHER" id="PTHR10380">
    <property type="entry name" value="CUTICLE PROTEIN"/>
    <property type="match status" value="1"/>
</dbReference>
<organism evidence="3 4">
    <name type="scientific">Nezara viridula</name>
    <name type="common">Southern green stink bug</name>
    <name type="synonym">Cimex viridulus</name>
    <dbReference type="NCBI Taxonomy" id="85310"/>
    <lineage>
        <taxon>Eukaryota</taxon>
        <taxon>Metazoa</taxon>
        <taxon>Ecdysozoa</taxon>
        <taxon>Arthropoda</taxon>
        <taxon>Hexapoda</taxon>
        <taxon>Insecta</taxon>
        <taxon>Pterygota</taxon>
        <taxon>Neoptera</taxon>
        <taxon>Paraneoptera</taxon>
        <taxon>Hemiptera</taxon>
        <taxon>Heteroptera</taxon>
        <taxon>Panheteroptera</taxon>
        <taxon>Pentatomomorpha</taxon>
        <taxon>Pentatomoidea</taxon>
        <taxon>Pentatomidae</taxon>
        <taxon>Pentatominae</taxon>
        <taxon>Nezara</taxon>
    </lineage>
</organism>
<evidence type="ECO:0000313" key="4">
    <source>
        <dbReference type="Proteomes" id="UP001152798"/>
    </source>
</evidence>
<dbReference type="GO" id="GO:0062129">
    <property type="term" value="C:chitin-based extracellular matrix"/>
    <property type="evidence" value="ECO:0007669"/>
    <property type="project" value="TreeGrafter"/>
</dbReference>
<reference evidence="3" key="1">
    <citation type="submission" date="2022-01" db="EMBL/GenBank/DDBJ databases">
        <authorList>
            <person name="King R."/>
        </authorList>
    </citation>
    <scope>NUCLEOTIDE SEQUENCE</scope>
</reference>
<evidence type="ECO:0000256" key="1">
    <source>
        <dbReference type="ARBA" id="ARBA00022460"/>
    </source>
</evidence>